<gene>
    <name evidence="4" type="ORF">DVG78_09280</name>
</gene>
<feature type="domain" description="DUF1553" evidence="2">
    <location>
        <begin position="465"/>
        <end position="724"/>
    </location>
</feature>
<evidence type="ECO:0000259" key="1">
    <source>
        <dbReference type="Pfam" id="PF07583"/>
    </source>
</evidence>
<evidence type="ECO:0000313" key="4">
    <source>
        <dbReference type="EMBL" id="RDB06436.1"/>
    </source>
</evidence>
<dbReference type="PANTHER" id="PTHR35889">
    <property type="entry name" value="CYCLOINULO-OLIGOSACCHARIDE FRUCTANOTRANSFERASE-RELATED"/>
    <property type="match status" value="1"/>
</dbReference>
<dbReference type="Proteomes" id="UP000253141">
    <property type="component" value="Unassembled WGS sequence"/>
</dbReference>
<dbReference type="Pfam" id="PF07583">
    <property type="entry name" value="PSCyt2"/>
    <property type="match status" value="1"/>
</dbReference>
<sequence length="777" mass="88101">MRKIFFFGIGISAVIGGYLLSCTNSSTTRATQEHIPDRVSYNFDIRPILSDKCLTCHGPDANKRQAGLRLDDPESAFQALKEHPSAHAIVAGEPQLSEVFLRITTKDTAKLMPPPASNLKLSSHEIALIEKWIKQGAKYEKHWAFVAPKKPTLPEVKKEDWPKNEIDYFILHKQEQKGFSPNEEADKERLLRRLSLDLVGLPPTLKMMDSFLADKSPNAYEKAVDELLKNPAYGEKMAVYWLDLARYADSHGYQDDGYRTQWPWRDWVIHALNTNMPYDQFVTWQLAGDLLPNRDNEALYKQQLLATGFNRNHKITEEGGVIPEEYRIGYVTDRNDLFGKAFLGMTLECAHCHDHKYDPFSQKEYYQLFAFFNNVKEVGIESVIGGPETYAKKPLMEISNDDVKNILTFINKPDTNHLIVSVMSDLDTMRKTHILRRGAYDAPGDEVQPNTPSFILPFNKSYPKNRLGLAKWLVDKQNPLTARVFVNQVWQEFFGKGIVKTSGDFGMQGELPSHPELLDWLAVDFMEHGWNIKRLVKQMVMSATYRQSAVVTPDKLATDPDNIFLARAPRYRIHAEFVRDVVLSSSGLLVPKIGGPSVKPYQPAGLWEGATSGRGLLSMYVQDHGESLYRRGMYTLIKRTVPPPAMSIFDASNRDLCEVKRLKTNTPLQALVMMNDPTVLEASRVLAAKLLQEKSSTQDKITKAFRLIVSRKPSEKEVSILAAYYDKELKKITKPSAEKLLAVGEYPIPAQVDKTQLAALMRIVNTIYNLEEAITKS</sequence>
<dbReference type="GO" id="GO:0020037">
    <property type="term" value="F:heme binding"/>
    <property type="evidence" value="ECO:0007669"/>
    <property type="project" value="InterPro"/>
</dbReference>
<organism evidence="4 5">
    <name type="scientific">Runella aurantiaca</name>
    <dbReference type="NCBI Taxonomy" id="2282308"/>
    <lineage>
        <taxon>Bacteria</taxon>
        <taxon>Pseudomonadati</taxon>
        <taxon>Bacteroidota</taxon>
        <taxon>Cytophagia</taxon>
        <taxon>Cytophagales</taxon>
        <taxon>Spirosomataceae</taxon>
        <taxon>Runella</taxon>
    </lineage>
</organism>
<dbReference type="InterPro" id="IPR011429">
    <property type="entry name" value="Cyt_c_Planctomycete-type"/>
</dbReference>
<dbReference type="InterPro" id="IPR022655">
    <property type="entry name" value="DUF1553"/>
</dbReference>
<dbReference type="PANTHER" id="PTHR35889:SF3">
    <property type="entry name" value="F-BOX DOMAIN-CONTAINING PROTEIN"/>
    <property type="match status" value="1"/>
</dbReference>
<accession>A0A369IIG5</accession>
<dbReference type="AlphaFoldDB" id="A0A369IIG5"/>
<feature type="domain" description="DUF1549" evidence="1">
    <location>
        <begin position="165"/>
        <end position="376"/>
    </location>
</feature>
<feature type="domain" description="Cytochrome C Planctomycete-type" evidence="3">
    <location>
        <begin position="53"/>
        <end position="115"/>
    </location>
</feature>
<reference evidence="4 5" key="1">
    <citation type="submission" date="2018-07" db="EMBL/GenBank/DDBJ databases">
        <title>Genome analysis of Runella aurantiaca.</title>
        <authorList>
            <person name="Yang X."/>
        </authorList>
    </citation>
    <scope>NUCLEOTIDE SEQUENCE [LARGE SCALE GENOMIC DNA]</scope>
    <source>
        <strain evidence="4 5">YX9</strain>
    </source>
</reference>
<name>A0A369IIG5_9BACT</name>
<protein>
    <submittedName>
        <fullName evidence="4">DUF1553 domain-containing protein</fullName>
    </submittedName>
</protein>
<proteinExistence type="predicted"/>
<dbReference type="InterPro" id="IPR036909">
    <property type="entry name" value="Cyt_c-like_dom_sf"/>
</dbReference>
<keyword evidence="5" id="KW-1185">Reference proteome</keyword>
<dbReference type="OrthoDB" id="1450284at2"/>
<dbReference type="Pfam" id="PF07587">
    <property type="entry name" value="PSD1"/>
    <property type="match status" value="1"/>
</dbReference>
<evidence type="ECO:0000259" key="3">
    <source>
        <dbReference type="Pfam" id="PF07635"/>
    </source>
</evidence>
<dbReference type="InterPro" id="IPR011444">
    <property type="entry name" value="DUF1549"/>
</dbReference>
<dbReference type="SUPFAM" id="SSF46626">
    <property type="entry name" value="Cytochrome c"/>
    <property type="match status" value="1"/>
</dbReference>
<evidence type="ECO:0000259" key="2">
    <source>
        <dbReference type="Pfam" id="PF07587"/>
    </source>
</evidence>
<dbReference type="Pfam" id="PF07635">
    <property type="entry name" value="PSCyt1"/>
    <property type="match status" value="1"/>
</dbReference>
<dbReference type="RefSeq" id="WP_114460803.1">
    <property type="nucleotide sequence ID" value="NZ_QPIW01000005.1"/>
</dbReference>
<dbReference type="GO" id="GO:0009055">
    <property type="term" value="F:electron transfer activity"/>
    <property type="evidence" value="ECO:0007669"/>
    <property type="project" value="InterPro"/>
</dbReference>
<comment type="caution">
    <text evidence="4">The sequence shown here is derived from an EMBL/GenBank/DDBJ whole genome shotgun (WGS) entry which is preliminary data.</text>
</comment>
<evidence type="ECO:0000313" key="5">
    <source>
        <dbReference type="Proteomes" id="UP000253141"/>
    </source>
</evidence>
<dbReference type="EMBL" id="QPIW01000005">
    <property type="protein sequence ID" value="RDB06436.1"/>
    <property type="molecule type" value="Genomic_DNA"/>
</dbReference>